<dbReference type="AlphaFoldDB" id="A0A392N851"/>
<comment type="caution">
    <text evidence="2">The sequence shown here is derived from an EMBL/GenBank/DDBJ whole genome shotgun (WGS) entry which is preliminary data.</text>
</comment>
<name>A0A392N851_9FABA</name>
<feature type="compositionally biased region" description="Polar residues" evidence="1">
    <location>
        <begin position="15"/>
        <end position="30"/>
    </location>
</feature>
<keyword evidence="3" id="KW-1185">Reference proteome</keyword>
<evidence type="ECO:0000256" key="1">
    <source>
        <dbReference type="SAM" id="MobiDB-lite"/>
    </source>
</evidence>
<evidence type="ECO:0000313" key="2">
    <source>
        <dbReference type="EMBL" id="MCH95977.1"/>
    </source>
</evidence>
<sequence>LRKLRQSKNKRQNVGVPSSATAYATGSPSPSMEILNEKRPIEGEHEEQGPLKVQKVGDVDASTSSKLSTLQPGIPAEEFIIPPAFGHKKLFDGKT</sequence>
<feature type="compositionally biased region" description="Basic and acidic residues" evidence="1">
    <location>
        <begin position="35"/>
        <end position="49"/>
    </location>
</feature>
<proteinExistence type="predicted"/>
<feature type="compositionally biased region" description="Basic residues" evidence="1">
    <location>
        <begin position="1"/>
        <end position="11"/>
    </location>
</feature>
<accession>A0A392N851</accession>
<reference evidence="2 3" key="1">
    <citation type="journal article" date="2018" name="Front. Plant Sci.">
        <title>Red Clover (Trifolium pratense) and Zigzag Clover (T. medium) - A Picture of Genomic Similarities and Differences.</title>
        <authorList>
            <person name="Dluhosova J."/>
            <person name="Istvanek J."/>
            <person name="Nedelnik J."/>
            <person name="Repkova J."/>
        </authorList>
    </citation>
    <scope>NUCLEOTIDE SEQUENCE [LARGE SCALE GENOMIC DNA]</scope>
    <source>
        <strain evidence="3">cv. 10/8</strain>
        <tissue evidence="2">Leaf</tissue>
    </source>
</reference>
<dbReference type="EMBL" id="LXQA010031209">
    <property type="protein sequence ID" value="MCH95977.1"/>
    <property type="molecule type" value="Genomic_DNA"/>
</dbReference>
<feature type="non-terminal residue" evidence="2">
    <location>
        <position position="1"/>
    </location>
</feature>
<organism evidence="2 3">
    <name type="scientific">Trifolium medium</name>
    <dbReference type="NCBI Taxonomy" id="97028"/>
    <lineage>
        <taxon>Eukaryota</taxon>
        <taxon>Viridiplantae</taxon>
        <taxon>Streptophyta</taxon>
        <taxon>Embryophyta</taxon>
        <taxon>Tracheophyta</taxon>
        <taxon>Spermatophyta</taxon>
        <taxon>Magnoliopsida</taxon>
        <taxon>eudicotyledons</taxon>
        <taxon>Gunneridae</taxon>
        <taxon>Pentapetalae</taxon>
        <taxon>rosids</taxon>
        <taxon>fabids</taxon>
        <taxon>Fabales</taxon>
        <taxon>Fabaceae</taxon>
        <taxon>Papilionoideae</taxon>
        <taxon>50 kb inversion clade</taxon>
        <taxon>NPAAA clade</taxon>
        <taxon>Hologalegina</taxon>
        <taxon>IRL clade</taxon>
        <taxon>Trifolieae</taxon>
        <taxon>Trifolium</taxon>
    </lineage>
</organism>
<feature type="compositionally biased region" description="Polar residues" evidence="1">
    <location>
        <begin position="61"/>
        <end position="70"/>
    </location>
</feature>
<evidence type="ECO:0000313" key="3">
    <source>
        <dbReference type="Proteomes" id="UP000265520"/>
    </source>
</evidence>
<protein>
    <submittedName>
        <fullName evidence="2">Uncharacterized protein</fullName>
    </submittedName>
</protein>
<feature type="region of interest" description="Disordered" evidence="1">
    <location>
        <begin position="1"/>
        <end position="70"/>
    </location>
</feature>
<gene>
    <name evidence="2" type="ORF">A2U01_0016960</name>
</gene>
<dbReference type="Proteomes" id="UP000265520">
    <property type="component" value="Unassembled WGS sequence"/>
</dbReference>